<evidence type="ECO:0000256" key="2">
    <source>
        <dbReference type="ARBA" id="ARBA00012420"/>
    </source>
</evidence>
<comment type="pathway">
    <text evidence="1">Glycolipid biosynthesis; glycosylphosphatidylinositol-anchor biosynthesis.</text>
</comment>
<dbReference type="CDD" id="cd03796">
    <property type="entry name" value="GT4_PIG-A-like"/>
    <property type="match status" value="1"/>
</dbReference>
<dbReference type="InterPro" id="IPR013234">
    <property type="entry name" value="PIGA_GPI_anchor_biosynthesis"/>
</dbReference>
<dbReference type="Proteomes" id="UP001345219">
    <property type="component" value="Chromosome 15"/>
</dbReference>
<dbReference type="GO" id="GO:0000506">
    <property type="term" value="C:glycosylphosphatidylinositol-N-acetylglucosaminyltransferase (GPI-GnT) complex"/>
    <property type="evidence" value="ECO:0007669"/>
    <property type="project" value="InterPro"/>
</dbReference>
<accession>A0AAN7K4S1</accession>
<dbReference type="EC" id="2.4.1.198" evidence="2"/>
<comment type="caution">
    <text evidence="9">The sequence shown here is derived from an EMBL/GenBank/DDBJ whole genome shotgun (WGS) entry which is preliminary data.</text>
</comment>
<feature type="domain" description="PIGA GPI anchor biosynthesis" evidence="8">
    <location>
        <begin position="46"/>
        <end position="135"/>
    </location>
</feature>
<evidence type="ECO:0000259" key="7">
    <source>
        <dbReference type="Pfam" id="PF00534"/>
    </source>
</evidence>
<evidence type="ECO:0000256" key="3">
    <source>
        <dbReference type="ARBA" id="ARBA00022502"/>
    </source>
</evidence>
<name>A0AAN7K4S1_9MYRT</name>
<gene>
    <name evidence="9" type="ORF">SAY87_019527</name>
</gene>
<evidence type="ECO:0000256" key="1">
    <source>
        <dbReference type="ARBA" id="ARBA00004687"/>
    </source>
</evidence>
<proteinExistence type="predicted"/>
<feature type="domain" description="Glycosyl transferase family 1" evidence="7">
    <location>
        <begin position="193"/>
        <end position="339"/>
    </location>
</feature>
<dbReference type="Pfam" id="PF08288">
    <property type="entry name" value="PIGA"/>
    <property type="match status" value="1"/>
</dbReference>
<dbReference type="PANTHER" id="PTHR45871:SF1">
    <property type="entry name" value="PHOSPHATIDYLINOSITOL N-ACETYLGLUCOSAMINYLTRANSFERASE SUBUNIT A"/>
    <property type="match status" value="1"/>
</dbReference>
<evidence type="ECO:0000256" key="5">
    <source>
        <dbReference type="ARBA" id="ARBA00022679"/>
    </source>
</evidence>
<dbReference type="FunFam" id="3.40.50.2000:FF:000188">
    <property type="entry name" value="Phosphatidylinositol N-acetylglucosaminyltransferase gpi3 subunit"/>
    <property type="match status" value="1"/>
</dbReference>
<evidence type="ECO:0000313" key="10">
    <source>
        <dbReference type="Proteomes" id="UP001345219"/>
    </source>
</evidence>
<keyword evidence="10" id="KW-1185">Reference proteome</keyword>
<dbReference type="FunFam" id="3.40.50.2000:FF:000093">
    <property type="entry name" value="UDP-GlcNAc:PI a1-6 GlcNAc-transferase"/>
    <property type="match status" value="1"/>
</dbReference>
<dbReference type="SUPFAM" id="SSF53756">
    <property type="entry name" value="UDP-Glycosyltransferase/glycogen phosphorylase"/>
    <property type="match status" value="1"/>
</dbReference>
<keyword evidence="3" id="KW-0337">GPI-anchor biosynthesis</keyword>
<dbReference type="Gene3D" id="3.40.50.2000">
    <property type="entry name" value="Glycogen Phosphorylase B"/>
    <property type="match status" value="2"/>
</dbReference>
<dbReference type="GO" id="GO:0017176">
    <property type="term" value="F:phosphatidylinositol N-acetylglucosaminyltransferase activity"/>
    <property type="evidence" value="ECO:0007669"/>
    <property type="project" value="UniProtKB-EC"/>
</dbReference>
<dbReference type="InterPro" id="IPR001296">
    <property type="entry name" value="Glyco_trans_1"/>
</dbReference>
<keyword evidence="5" id="KW-0808">Transferase</keyword>
<dbReference type="InterPro" id="IPR039507">
    <property type="entry name" value="PIG-A/GPI3"/>
</dbReference>
<protein>
    <recommendedName>
        <fullName evidence="2">phosphatidylinositol N-acetylglucosaminyltransferase</fullName>
        <ecNumber evidence="2">2.4.1.198</ecNumber>
    </recommendedName>
    <alternativeName>
        <fullName evidence="6">GlcNAc-PI synthesis protein</fullName>
    </alternativeName>
</protein>
<dbReference type="EMBL" id="JAXIOK010000012">
    <property type="protein sequence ID" value="KAK4758226.1"/>
    <property type="molecule type" value="Genomic_DNA"/>
</dbReference>
<reference evidence="9 10" key="1">
    <citation type="journal article" date="2023" name="Hortic Res">
        <title>Pangenome of water caltrop reveals structural variations and asymmetric subgenome divergence after allopolyploidization.</title>
        <authorList>
            <person name="Zhang X."/>
            <person name="Chen Y."/>
            <person name="Wang L."/>
            <person name="Yuan Y."/>
            <person name="Fang M."/>
            <person name="Shi L."/>
            <person name="Lu R."/>
            <person name="Comes H.P."/>
            <person name="Ma Y."/>
            <person name="Chen Y."/>
            <person name="Huang G."/>
            <person name="Zhou Y."/>
            <person name="Zheng Z."/>
            <person name="Qiu Y."/>
        </authorList>
    </citation>
    <scope>NUCLEOTIDE SEQUENCE [LARGE SCALE GENOMIC DNA]</scope>
    <source>
        <tissue evidence="9">Roots</tissue>
    </source>
</reference>
<dbReference type="AlphaFoldDB" id="A0AAN7K4S1"/>
<organism evidence="9 10">
    <name type="scientific">Trapa incisa</name>
    <dbReference type="NCBI Taxonomy" id="236973"/>
    <lineage>
        <taxon>Eukaryota</taxon>
        <taxon>Viridiplantae</taxon>
        <taxon>Streptophyta</taxon>
        <taxon>Embryophyta</taxon>
        <taxon>Tracheophyta</taxon>
        <taxon>Spermatophyta</taxon>
        <taxon>Magnoliopsida</taxon>
        <taxon>eudicotyledons</taxon>
        <taxon>Gunneridae</taxon>
        <taxon>Pentapetalae</taxon>
        <taxon>rosids</taxon>
        <taxon>malvids</taxon>
        <taxon>Myrtales</taxon>
        <taxon>Lythraceae</taxon>
        <taxon>Trapa</taxon>
    </lineage>
</organism>
<dbReference type="GO" id="GO:0006506">
    <property type="term" value="P:GPI anchor biosynthetic process"/>
    <property type="evidence" value="ECO:0007669"/>
    <property type="project" value="UniProtKB-KW"/>
</dbReference>
<dbReference type="Pfam" id="PF00534">
    <property type="entry name" value="Glycos_transf_1"/>
    <property type="match status" value="1"/>
</dbReference>
<evidence type="ECO:0000313" key="9">
    <source>
        <dbReference type="EMBL" id="KAK4758226.1"/>
    </source>
</evidence>
<evidence type="ECO:0000259" key="8">
    <source>
        <dbReference type="Pfam" id="PF08288"/>
    </source>
</evidence>
<evidence type="ECO:0000256" key="6">
    <source>
        <dbReference type="ARBA" id="ARBA00032160"/>
    </source>
</evidence>
<evidence type="ECO:0000256" key="4">
    <source>
        <dbReference type="ARBA" id="ARBA00022676"/>
    </source>
</evidence>
<keyword evidence="4" id="KW-0328">Glycosyltransferase</keyword>
<dbReference type="PANTHER" id="PTHR45871">
    <property type="entry name" value="N-ACETYLGLUCOSAMINYL-PHOSPHATIDYLINOSITOL BIOSYNTHETIC PROTEIN"/>
    <property type="match status" value="1"/>
</dbReference>
<sequence length="449" mass="50861">MGDRRQHRILVVSDFFYPNFGGVENHIYYLSQCLLKLGHKVVVMTHAYGNRSGVRYMTGGLKVYYIPWKPFLMQNTLPTFYGTLPLMRNILIREKISIVHGHQAFSTLCHEALMHARTMGYKIVFTDHSLYGFADVGSIHMNKVLQFTLAEISQAICVSHTSKENTVLRSGLPPEKVFVIPNAVDTAMFMPAPERLKSDEIVIVVISRLVYRKGTDLLVEVIPEVCRLFPKVRFIVGGDGPKRVRLEEMREKHSLQDRVEMLGAVPHAQVRSLLISGHIFLNSSLTEAFCIAILEAASCGLLTVSTHVGGVPEVLPDDMIVLAEPDPVDMVRAIKKAITILPMIDPQDMHGRMKKLYDWHDVARRTEVVYDRALKCSDQHLLDRLSRYLSCGSWAGKLFCLVMIVDFLLYCLLRLLQPAAYIEEVPDSVKFLCQDEEITMDASWHQSST</sequence>